<gene>
    <name evidence="1" type="ORF">H9Y04_44885</name>
</gene>
<proteinExistence type="predicted"/>
<sequence length="710" mass="78057">MAARDNKGQPRCQRHRPQETDNAALICALLQKLDTGLNETTLTEIVEQTAPKPFQLRALTAELTDRPDLLTGQGAYGSPRVLALIDALVAHGARTVIAPACPFCRRSTALNFRRDKARCCRRCYDGSRLQSCSACGQEQIVATRTPDGRPLCGSCMRGDPLNHESCAGCGRLALAVHHDEHGAALCGRCWRPPIATCSFCGKQKPCTNAGSDSPRCLTCQRTQNRAPCSHCGTVRIVWGRTSGKEPVCAPCGRPSEQCESCGRLRRVTGRTADGRALCRTCYRKHPASFRACTECGAIEYLHHRGLCTRCAAPGQLRAVLSGPDGSMRPELEPVIAALIGSDPYRLLVWIADPAPRRLLAELASGAGPVTHDALDQMTPSTALSHFRSILVANNALPERDEHLARFEQWLDRVLDGVDHAENKRLLRSFATWFHLRRLRRRSARRPLTINQIGGVRHEVRSSIRLLAWLCDHETDLSRCTQDDIDAWLSSDHAGKYVVRNFVTWAVENRHAHGIAIPTRSESRTRGQALLPEADQRWTLSKRLLHDTTLDTVDRVAGCLVVLYAQPCSRIVSLTVSHVTESDKGVHLHLGTRPLDIPEPLGDLVRELVRTRQGHAAVGHTDASPWLFPGGRPGRPMNPARLMSRLNAIGLPTRAGRGTALMDLAGQLPTTVLSRLLGIHIQTATAWSQEAGNTRPGYAAEVARRAHRRSE</sequence>
<keyword evidence="2" id="KW-1185">Reference proteome</keyword>
<organism evidence="1 2">
    <name type="scientific">Streptomyces polyasparticus</name>
    <dbReference type="NCBI Taxonomy" id="2767826"/>
    <lineage>
        <taxon>Bacteria</taxon>
        <taxon>Bacillati</taxon>
        <taxon>Actinomycetota</taxon>
        <taxon>Actinomycetes</taxon>
        <taxon>Kitasatosporales</taxon>
        <taxon>Streptomycetaceae</taxon>
        <taxon>Streptomyces</taxon>
    </lineage>
</organism>
<evidence type="ECO:0000313" key="1">
    <source>
        <dbReference type="EMBL" id="MBC9719627.1"/>
    </source>
</evidence>
<dbReference type="RefSeq" id="WP_187820027.1">
    <property type="nucleotide sequence ID" value="NZ_JACTVJ010000054.1"/>
</dbReference>
<protein>
    <submittedName>
        <fullName evidence="1">Uncharacterized protein</fullName>
    </submittedName>
</protein>
<dbReference type="Proteomes" id="UP000642284">
    <property type="component" value="Unassembled WGS sequence"/>
</dbReference>
<dbReference type="EMBL" id="JACTVJ010000054">
    <property type="protein sequence ID" value="MBC9719627.1"/>
    <property type="molecule type" value="Genomic_DNA"/>
</dbReference>
<name>A0ABR7SXD7_9ACTN</name>
<comment type="caution">
    <text evidence="1">The sequence shown here is derived from an EMBL/GenBank/DDBJ whole genome shotgun (WGS) entry which is preliminary data.</text>
</comment>
<evidence type="ECO:0000313" key="2">
    <source>
        <dbReference type="Proteomes" id="UP000642284"/>
    </source>
</evidence>
<reference evidence="1 2" key="1">
    <citation type="submission" date="2020-08" db="EMBL/GenBank/DDBJ databases">
        <title>Genemic of Streptomyces polyaspartic.</title>
        <authorList>
            <person name="Liu W."/>
        </authorList>
    </citation>
    <scope>NUCLEOTIDE SEQUENCE [LARGE SCALE GENOMIC DNA]</scope>
    <source>
        <strain evidence="1 2">TRM66268-LWL</strain>
    </source>
</reference>
<accession>A0ABR7SXD7</accession>